<name>A0A9W6V1V3_9ACTN</name>
<feature type="compositionally biased region" description="Basic and acidic residues" evidence="2">
    <location>
        <begin position="289"/>
        <end position="298"/>
    </location>
</feature>
<comment type="cofactor">
    <cofactor evidence="1">
        <name>Mg(2+)</name>
        <dbReference type="ChEBI" id="CHEBI:18420"/>
    </cofactor>
</comment>
<dbReference type="PRINTS" id="PR00377">
    <property type="entry name" value="IMPHPHTASES"/>
</dbReference>
<dbReference type="PANTHER" id="PTHR20854">
    <property type="entry name" value="INOSITOL MONOPHOSPHATASE"/>
    <property type="match status" value="1"/>
</dbReference>
<evidence type="ECO:0000313" key="3">
    <source>
        <dbReference type="EMBL" id="GLW72031.1"/>
    </source>
</evidence>
<organism evidence="3 4">
    <name type="scientific">Kitasatospora phosalacinea</name>
    <dbReference type="NCBI Taxonomy" id="2065"/>
    <lineage>
        <taxon>Bacteria</taxon>
        <taxon>Bacillati</taxon>
        <taxon>Actinomycetota</taxon>
        <taxon>Actinomycetes</taxon>
        <taxon>Kitasatosporales</taxon>
        <taxon>Streptomycetaceae</taxon>
        <taxon>Kitasatospora</taxon>
    </lineage>
</organism>
<dbReference type="Gene3D" id="3.40.190.80">
    <property type="match status" value="1"/>
</dbReference>
<dbReference type="EMBL" id="BSSA01000015">
    <property type="protein sequence ID" value="GLW72031.1"/>
    <property type="molecule type" value="Genomic_DNA"/>
</dbReference>
<feature type="binding site" evidence="1">
    <location>
        <position position="89"/>
    </location>
    <ligand>
        <name>Mg(2+)</name>
        <dbReference type="ChEBI" id="CHEBI:18420"/>
        <label>1</label>
        <note>catalytic</note>
    </ligand>
</feature>
<comment type="caution">
    <text evidence="3">The sequence shown here is derived from an EMBL/GenBank/DDBJ whole genome shotgun (WGS) entry which is preliminary data.</text>
</comment>
<feature type="binding site" evidence="1">
    <location>
        <position position="71"/>
    </location>
    <ligand>
        <name>Mg(2+)</name>
        <dbReference type="ChEBI" id="CHEBI:18420"/>
        <label>1</label>
        <note>catalytic</note>
    </ligand>
</feature>
<feature type="region of interest" description="Disordered" evidence="2">
    <location>
        <begin position="274"/>
        <end position="298"/>
    </location>
</feature>
<dbReference type="SUPFAM" id="SSF56655">
    <property type="entry name" value="Carbohydrate phosphatase"/>
    <property type="match status" value="1"/>
</dbReference>
<evidence type="ECO:0000256" key="2">
    <source>
        <dbReference type="SAM" id="MobiDB-lite"/>
    </source>
</evidence>
<evidence type="ECO:0008006" key="5">
    <source>
        <dbReference type="Google" id="ProtNLM"/>
    </source>
</evidence>
<dbReference type="AlphaFoldDB" id="A0A9W6V1V3"/>
<dbReference type="PANTHER" id="PTHR20854:SF4">
    <property type="entry name" value="INOSITOL-1-MONOPHOSPHATASE-RELATED"/>
    <property type="match status" value="1"/>
</dbReference>
<accession>A0A9W6V1V3</accession>
<feature type="binding site" evidence="1">
    <location>
        <position position="217"/>
    </location>
    <ligand>
        <name>Mg(2+)</name>
        <dbReference type="ChEBI" id="CHEBI:18420"/>
        <label>1</label>
        <note>catalytic</note>
    </ligand>
</feature>
<feature type="binding site" evidence="1">
    <location>
        <position position="88"/>
    </location>
    <ligand>
        <name>Mg(2+)</name>
        <dbReference type="ChEBI" id="CHEBI:18420"/>
        <label>1</label>
        <note>catalytic</note>
    </ligand>
</feature>
<dbReference type="Proteomes" id="UP001165041">
    <property type="component" value="Unassembled WGS sequence"/>
</dbReference>
<dbReference type="Gene3D" id="3.30.540.10">
    <property type="entry name" value="Fructose-1,6-Bisphosphatase, subunit A, domain 1"/>
    <property type="match status" value="1"/>
</dbReference>
<dbReference type="GO" id="GO:0046872">
    <property type="term" value="F:metal ion binding"/>
    <property type="evidence" value="ECO:0007669"/>
    <property type="project" value="UniProtKB-KW"/>
</dbReference>
<dbReference type="GO" id="GO:0008934">
    <property type="term" value="F:inositol monophosphate 1-phosphatase activity"/>
    <property type="evidence" value="ECO:0007669"/>
    <property type="project" value="TreeGrafter"/>
</dbReference>
<keyword evidence="1" id="KW-0460">Magnesium</keyword>
<dbReference type="Pfam" id="PF00459">
    <property type="entry name" value="Inositol_P"/>
    <property type="match status" value="1"/>
</dbReference>
<feature type="binding site" evidence="1">
    <location>
        <position position="86"/>
    </location>
    <ligand>
        <name>Mg(2+)</name>
        <dbReference type="ChEBI" id="CHEBI:18420"/>
        <label>1</label>
        <note>catalytic</note>
    </ligand>
</feature>
<protein>
    <recommendedName>
        <fullName evidence="5">Inositol monophosphatase</fullName>
    </recommendedName>
</protein>
<proteinExistence type="predicted"/>
<keyword evidence="1" id="KW-0479">Metal-binding</keyword>
<gene>
    <name evidence="3" type="ORF">Kpho02_43300</name>
</gene>
<evidence type="ECO:0000313" key="4">
    <source>
        <dbReference type="Proteomes" id="UP001165041"/>
    </source>
</evidence>
<dbReference type="InterPro" id="IPR000760">
    <property type="entry name" value="Inositol_monophosphatase-like"/>
</dbReference>
<dbReference type="GO" id="GO:0007165">
    <property type="term" value="P:signal transduction"/>
    <property type="evidence" value="ECO:0007669"/>
    <property type="project" value="TreeGrafter"/>
</dbReference>
<sequence>MIHRMDDDLDLAVRAALAGARVGLEHFARVAALPVEAKADGSPVTEADLAVERTVRRALSAERPDDAHLGEETGALGTGPRRWLLDGIDGTLVFVRGDDRWQSLVALEQDGEVTVGVAVVPARHRIWYAAKGRGAYTAGIGPDGLADARPLRVRGPGRGRPRVGLLPPVELLPEHRRDELRPVAERYAVADWSVHAALLVAEGVLDAAVQLGGALWDHAPLGLILTEAGGAFADPRGKGHPVVGTAVYARDEALRAELGGLLLGTGRAAEGPVGVPAGLRVPGVGDGAPGDRDESTSG</sequence>
<evidence type="ECO:0000256" key="1">
    <source>
        <dbReference type="PIRSR" id="PIRSR600760-2"/>
    </source>
</evidence>
<dbReference type="GO" id="GO:0006020">
    <property type="term" value="P:inositol metabolic process"/>
    <property type="evidence" value="ECO:0007669"/>
    <property type="project" value="TreeGrafter"/>
</dbReference>
<reference evidence="3" key="1">
    <citation type="submission" date="2023-02" db="EMBL/GenBank/DDBJ databases">
        <title>Kitasatospora phosalacinea NBRC 14627.</title>
        <authorList>
            <person name="Ichikawa N."/>
            <person name="Sato H."/>
            <person name="Tonouchi N."/>
        </authorList>
    </citation>
    <scope>NUCLEOTIDE SEQUENCE</scope>
    <source>
        <strain evidence="3">NBRC 14627</strain>
    </source>
</reference>